<dbReference type="Pfam" id="PF17570">
    <property type="entry name" value="T7-like_gp67"/>
    <property type="match status" value="1"/>
</dbReference>
<dbReference type="InterPro" id="IPR020134">
    <property type="entry name" value="Phage_T7-like_6.7"/>
</dbReference>
<proteinExistence type="predicted"/>
<accession>A0A5P8NKM6</accession>
<evidence type="ECO:0000313" key="3">
    <source>
        <dbReference type="Proteomes" id="UP000327119"/>
    </source>
</evidence>
<feature type="compositionally biased region" description="Low complexity" evidence="1">
    <location>
        <begin position="17"/>
        <end position="28"/>
    </location>
</feature>
<dbReference type="EMBL" id="MN450150">
    <property type="protein sequence ID" value="QFR42372.1"/>
    <property type="molecule type" value="Genomic_DNA"/>
</dbReference>
<evidence type="ECO:0000313" key="2">
    <source>
        <dbReference type="EMBL" id="QFR42372.1"/>
    </source>
</evidence>
<sequence>MCFSAKVKTPKVDTAKAPEPAPLTAEPTSVDFGGSQDDADTTGNDVSKGGRKSLQVEKSTSASTSIRNKFAGANYGTV</sequence>
<feature type="region of interest" description="Disordered" evidence="1">
    <location>
        <begin position="1"/>
        <end position="78"/>
    </location>
</feature>
<protein>
    <submittedName>
        <fullName evidence="2">Uncharacterized protein</fullName>
    </submittedName>
</protein>
<feature type="compositionally biased region" description="Polar residues" evidence="1">
    <location>
        <begin position="56"/>
        <end position="67"/>
    </location>
</feature>
<keyword evidence="3" id="KW-1185">Reference proteome</keyword>
<evidence type="ECO:0000256" key="1">
    <source>
        <dbReference type="SAM" id="MobiDB-lite"/>
    </source>
</evidence>
<reference evidence="2 3" key="1">
    <citation type="submission" date="2019-09" db="EMBL/GenBank/DDBJ databases">
        <title>Isolation and characterization of vB_PagP-SK1, a T7-like phage infecting Pantoea agglomerans.</title>
        <authorList>
            <person name="McDougall D.L."/>
            <person name="Soutar C.D."/>
            <person name="Perry B.J."/>
            <person name="Brown C."/>
            <person name="Alexander D."/>
            <person name="Yost C.K."/>
            <person name="Stavrinides J."/>
        </authorList>
    </citation>
    <scope>NUCLEOTIDE SEQUENCE [LARGE SCALE GENOMIC DNA]</scope>
</reference>
<dbReference type="Proteomes" id="UP000327119">
    <property type="component" value="Segment"/>
</dbReference>
<name>A0A5P8NKM6_9CAUD</name>
<organism evidence="2 3">
    <name type="scientific">Pantoea phage vB_PagP-SK1</name>
    <dbReference type="NCBI Taxonomy" id="2653646"/>
    <lineage>
        <taxon>Viruses</taxon>
        <taxon>Duplodnaviria</taxon>
        <taxon>Heunggongvirae</taxon>
        <taxon>Uroviricota</taxon>
        <taxon>Caudoviricetes</taxon>
        <taxon>Autographivirales</taxon>
        <taxon>Autotranscriptaviridae</taxon>
        <taxon>Studiervirinae</taxon>
        <taxon>Elunavirus</taxon>
        <taxon>Elunavirus PagPSK1</taxon>
    </lineage>
</organism>